<evidence type="ECO:0000313" key="3">
    <source>
        <dbReference type="EMBL" id="NOL45298.1"/>
    </source>
</evidence>
<keyword evidence="4" id="KW-1185">Reference proteome</keyword>
<evidence type="ECO:0000313" key="2">
    <source>
        <dbReference type="EMBL" id="MBB6570438.1"/>
    </source>
</evidence>
<evidence type="ECO:0000256" key="1">
    <source>
        <dbReference type="SAM" id="MobiDB-lite"/>
    </source>
</evidence>
<feature type="compositionally biased region" description="Low complexity" evidence="1">
    <location>
        <begin position="166"/>
        <end position="176"/>
    </location>
</feature>
<dbReference type="AlphaFoldDB" id="A0A7Y4L6N4"/>
<organism evidence="3 4">
    <name type="scientific">Kribbella sandramycini</name>
    <dbReference type="NCBI Taxonomy" id="60450"/>
    <lineage>
        <taxon>Bacteria</taxon>
        <taxon>Bacillati</taxon>
        <taxon>Actinomycetota</taxon>
        <taxon>Actinomycetes</taxon>
        <taxon>Propionibacteriales</taxon>
        <taxon>Kribbellaceae</taxon>
        <taxon>Kribbella</taxon>
    </lineage>
</organism>
<proteinExistence type="predicted"/>
<feature type="region of interest" description="Disordered" evidence="1">
    <location>
        <begin position="166"/>
        <end position="198"/>
    </location>
</feature>
<protein>
    <submittedName>
        <fullName evidence="3">Uncharacterized protein</fullName>
    </submittedName>
</protein>
<gene>
    <name evidence="2" type="ORF">HNR71_006075</name>
    <name evidence="3" type="ORF">HPO96_34125</name>
</gene>
<reference evidence="3 4" key="1">
    <citation type="submission" date="2020-05" db="EMBL/GenBank/DDBJ databases">
        <title>Genome sequence of Kribbella sandramycini ATCC 39419.</title>
        <authorList>
            <person name="Maclea K.S."/>
            <person name="Fair J.L."/>
        </authorList>
    </citation>
    <scope>NUCLEOTIDE SEQUENCE [LARGE SCALE GENOMIC DNA]</scope>
    <source>
        <strain evidence="3 4">ATCC 39419</strain>
    </source>
</reference>
<dbReference type="RefSeq" id="WP_171678569.1">
    <property type="nucleotide sequence ID" value="NZ_BAAAGT010000017.1"/>
</dbReference>
<accession>A0A7Y4L6N4</accession>
<reference evidence="2 5" key="2">
    <citation type="submission" date="2020-08" db="EMBL/GenBank/DDBJ databases">
        <title>Sequencing the genomes of 1000 actinobacteria strains.</title>
        <authorList>
            <person name="Klenk H.-P."/>
        </authorList>
    </citation>
    <scope>NUCLEOTIDE SEQUENCE [LARGE SCALE GENOMIC DNA]</scope>
    <source>
        <strain evidence="2 5">DSM 15626</strain>
    </source>
</reference>
<name>A0A7Y4L6N4_9ACTN</name>
<dbReference type="Proteomes" id="UP000534306">
    <property type="component" value="Unassembled WGS sequence"/>
</dbReference>
<feature type="region of interest" description="Disordered" evidence="1">
    <location>
        <begin position="132"/>
        <end position="153"/>
    </location>
</feature>
<dbReference type="Proteomes" id="UP000553957">
    <property type="component" value="Unassembled WGS sequence"/>
</dbReference>
<feature type="compositionally biased region" description="Basic and acidic residues" evidence="1">
    <location>
        <begin position="189"/>
        <end position="198"/>
    </location>
</feature>
<dbReference type="EMBL" id="JABJRC010000011">
    <property type="protein sequence ID" value="NOL45298.1"/>
    <property type="molecule type" value="Genomic_DNA"/>
</dbReference>
<dbReference type="EMBL" id="JACHKF010000001">
    <property type="protein sequence ID" value="MBB6570438.1"/>
    <property type="molecule type" value="Genomic_DNA"/>
</dbReference>
<comment type="caution">
    <text evidence="3">The sequence shown here is derived from an EMBL/GenBank/DDBJ whole genome shotgun (WGS) entry which is preliminary data.</text>
</comment>
<evidence type="ECO:0000313" key="5">
    <source>
        <dbReference type="Proteomes" id="UP000553957"/>
    </source>
</evidence>
<sequence>MTQYRPLARPEIRRHLLTLAQAAKGQEPGGLRAREYYALRLGIQAVIDGREAEFAGKRLTNKRHDLSDCAEIKLAVVPEMRRGSDLGPSHRLIYREFEAEDGGLPYREVVAFAHRGNDRPFEEAAARLNRREGVRLQSFRPTSETAPPAPIRQALPPDIRAALAAAGDVASARGAVTPPTTNSPAAGPRRGDPPERGR</sequence>
<evidence type="ECO:0000313" key="4">
    <source>
        <dbReference type="Proteomes" id="UP000534306"/>
    </source>
</evidence>